<reference evidence="5 6" key="1">
    <citation type="submission" date="2016-02" db="EMBL/GenBank/DDBJ databases">
        <title>Genome analysis of coral dinoflagellate symbionts highlights evolutionary adaptations to a symbiotic lifestyle.</title>
        <authorList>
            <person name="Aranda M."/>
            <person name="Li Y."/>
            <person name="Liew Y.J."/>
            <person name="Baumgarten S."/>
            <person name="Simakov O."/>
            <person name="Wilson M."/>
            <person name="Piel J."/>
            <person name="Ashoor H."/>
            <person name="Bougouffa S."/>
            <person name="Bajic V.B."/>
            <person name="Ryu T."/>
            <person name="Ravasi T."/>
            <person name="Bayer T."/>
            <person name="Micklem G."/>
            <person name="Kim H."/>
            <person name="Bhak J."/>
            <person name="Lajeunesse T.C."/>
            <person name="Voolstra C.R."/>
        </authorList>
    </citation>
    <scope>NUCLEOTIDE SEQUENCE [LARGE SCALE GENOMIC DNA]</scope>
    <source>
        <strain evidence="5 6">CCMP2467</strain>
    </source>
</reference>
<organism evidence="5 6">
    <name type="scientific">Symbiodinium microadriaticum</name>
    <name type="common">Dinoflagellate</name>
    <name type="synonym">Zooxanthella microadriatica</name>
    <dbReference type="NCBI Taxonomy" id="2951"/>
    <lineage>
        <taxon>Eukaryota</taxon>
        <taxon>Sar</taxon>
        <taxon>Alveolata</taxon>
        <taxon>Dinophyceae</taxon>
        <taxon>Suessiales</taxon>
        <taxon>Symbiodiniaceae</taxon>
        <taxon>Symbiodinium</taxon>
    </lineage>
</organism>
<evidence type="ECO:0000256" key="2">
    <source>
        <dbReference type="SAM" id="MobiDB-lite"/>
    </source>
</evidence>
<dbReference type="GO" id="GO:2001070">
    <property type="term" value="F:starch binding"/>
    <property type="evidence" value="ECO:0007669"/>
    <property type="project" value="InterPro"/>
</dbReference>
<dbReference type="InterPro" id="IPR013783">
    <property type="entry name" value="Ig-like_fold"/>
</dbReference>
<dbReference type="SMART" id="SM01065">
    <property type="entry name" value="CBM_2"/>
    <property type="match status" value="1"/>
</dbReference>
<dbReference type="InterPro" id="IPR000297">
    <property type="entry name" value="PPIase_PpiC"/>
</dbReference>
<evidence type="ECO:0000313" key="5">
    <source>
        <dbReference type="EMBL" id="OLP83514.1"/>
    </source>
</evidence>
<dbReference type="PROSITE" id="PS51166">
    <property type="entry name" value="CBM20"/>
    <property type="match status" value="1"/>
</dbReference>
<keyword evidence="1" id="KW-0413">Isomerase</keyword>
<comment type="caution">
    <text evidence="5">The sequence shown here is derived from an EMBL/GenBank/DDBJ whole genome shotgun (WGS) entry which is preliminary data.</text>
</comment>
<dbReference type="AlphaFoldDB" id="A0A1Q9CKR3"/>
<accession>A0A1Q9CKR3</accession>
<dbReference type="EMBL" id="LSRX01001111">
    <property type="protein sequence ID" value="OLP83514.1"/>
    <property type="molecule type" value="Genomic_DNA"/>
</dbReference>
<evidence type="ECO:0000256" key="1">
    <source>
        <dbReference type="PROSITE-ProRule" id="PRU00278"/>
    </source>
</evidence>
<evidence type="ECO:0008006" key="7">
    <source>
        <dbReference type="Google" id="ProtNLM"/>
    </source>
</evidence>
<dbReference type="PROSITE" id="PS00092">
    <property type="entry name" value="N6_MTASE"/>
    <property type="match status" value="1"/>
</dbReference>
<dbReference type="Proteomes" id="UP000186817">
    <property type="component" value="Unassembled WGS sequence"/>
</dbReference>
<keyword evidence="1" id="KW-0697">Rotamase</keyword>
<dbReference type="GO" id="GO:0008168">
    <property type="term" value="F:methyltransferase activity"/>
    <property type="evidence" value="ECO:0007669"/>
    <property type="project" value="InterPro"/>
</dbReference>
<evidence type="ECO:0000313" key="6">
    <source>
        <dbReference type="Proteomes" id="UP000186817"/>
    </source>
</evidence>
<dbReference type="InterPro" id="IPR013784">
    <property type="entry name" value="Carb-bd-like_fold"/>
</dbReference>
<feature type="compositionally biased region" description="Polar residues" evidence="2">
    <location>
        <begin position="490"/>
        <end position="500"/>
    </location>
</feature>
<dbReference type="GO" id="GO:0003676">
    <property type="term" value="F:nucleic acid binding"/>
    <property type="evidence" value="ECO:0007669"/>
    <property type="project" value="InterPro"/>
</dbReference>
<feature type="region of interest" description="Disordered" evidence="2">
    <location>
        <begin position="481"/>
        <end position="500"/>
    </location>
</feature>
<evidence type="ECO:0000259" key="4">
    <source>
        <dbReference type="PROSITE" id="PS51166"/>
    </source>
</evidence>
<dbReference type="GO" id="GO:0032259">
    <property type="term" value="P:methylation"/>
    <property type="evidence" value="ECO:0007669"/>
    <property type="project" value="InterPro"/>
</dbReference>
<keyword evidence="6" id="KW-1185">Reference proteome</keyword>
<dbReference type="InterPro" id="IPR002052">
    <property type="entry name" value="DNA_methylase_N6_adenine_CS"/>
</dbReference>
<dbReference type="PANTHER" id="PTHR39444">
    <property type="entry name" value="SITE-SPECIFIC DNA-METHYLTRANSFERASE (ADENINE-SPECIFIC)"/>
    <property type="match status" value="1"/>
</dbReference>
<feature type="domain" description="CBM20" evidence="4">
    <location>
        <begin position="1"/>
        <end position="111"/>
    </location>
</feature>
<dbReference type="OrthoDB" id="412884at2759"/>
<feature type="domain" description="PpiC" evidence="3">
    <location>
        <begin position="65"/>
        <end position="147"/>
    </location>
</feature>
<evidence type="ECO:0000259" key="3">
    <source>
        <dbReference type="PROSITE" id="PS50198"/>
    </source>
</evidence>
<sequence>MPVELWFQCYCSSARPGDRLRVVGADAALGCWQPERSFAQLQTTAALFPLWQVPLPVLLNSPCKDERLEYRYVLVRDKEVEWEDLRSETKFELQLGDLGFDETAARLSLDEESEDGGFVNRRLPSDGDCIIFRSETFGQLDPSFTSSWPVCSDWAPGVAGGGSVVGRGRHRNSRNPLFKLQPKKRELEPFAFEADLGDHCETPGIAYRHITPLLREIATAMSPDQHWRVASKHLQIYDPYYCQGGVKKRLARLGFDSVYNENEDFYRVCEEQRVPKFDVLVTNPPFSAEKHFSFILDFVVKTEKPWFLILPVKEIFRDLFVKNTQTLTLQPFFLAPPKKYNFKTPSPLPPPPTENRAKARSRSRLTHTLWVAHGGTESLHQLLLKAAQDSLCTVAERPGELPKEGLPGDPTEEMRRNIEDAGIWNAGNVAFGYQLPLQLFVYHRRGRLVSALCQMCNRIMLAPGLWEQILDYLGERPFRTCRHPKGPGSATESQETAPSETLSRAITAPKEAETHTAAEGGRTFGGCQLPRRGHHPALSAVTVPLALEVSQPWSQVAVQLDNARKAAANEEDETLKVRRELQKRFLELETRVREFVQVEWNRICNELKSELPPDSMRSQKAVELCVQRLDFPEATWQHSDLEVAREGADELGVLDLRTSLQEFASASAGYGSQGGDYYGRQGSSGSNAELPGAVLVFYATGESPYTAQAMDHRAAATMGVKAVPIAVQNCGKGGYGSQGGYYGHQGSKIIEGLLGRWDGQEPPPTTEAAGSQGSWSFVLGAAFDNSGKAEAPVEEGGEVQAMPPEEFYDEYPPEDYPPEDYPPEEMYPEELPPEEAAEPQALVIQVPGISNHLYVSHQNSEKNTSEGRGRQNGMTGSTKIMFQQSVESQNQVSEPPLHSKMAHVGTVFTSSVLCFVADAAPRPGPDEVMNFKAHQVLHLFDLISLVQVCQTTPIARARAREVMTRLRLEAMERLRISLPKLPSMGRVVFHLVCPEPAFAFRAMGSMLELGKVFHLGGAVAKKAERAAAFLEGLYERSCRLMRVREAMFLDTVGVVQAEIAEPPKEEDRLILDIEDYLFDYGALDRDLPLCSELRLLVRPDEAPGHFRRFVKAAAAGLEVFSKDGTPECKEAFDFYRDLAKTHALDESRRTDSKLKQTVTSLEDAAQKLKVGGPKPDVNFWE</sequence>
<dbReference type="GO" id="GO:0003755">
    <property type="term" value="F:peptidyl-prolyl cis-trans isomerase activity"/>
    <property type="evidence" value="ECO:0007669"/>
    <property type="project" value="UniProtKB-KW"/>
</dbReference>
<gene>
    <name evidence="5" type="ORF">AK812_SmicGene35721</name>
</gene>
<protein>
    <recommendedName>
        <fullName evidence="7">CBM20 domain-containing protein</fullName>
    </recommendedName>
</protein>
<dbReference type="Gene3D" id="2.60.40.10">
    <property type="entry name" value="Immunoglobulins"/>
    <property type="match status" value="1"/>
</dbReference>
<name>A0A1Q9CKR3_SYMMI</name>
<dbReference type="Pfam" id="PF00686">
    <property type="entry name" value="CBM_20"/>
    <property type="match status" value="1"/>
</dbReference>
<dbReference type="InterPro" id="IPR002044">
    <property type="entry name" value="CBM20"/>
</dbReference>
<proteinExistence type="predicted"/>
<dbReference type="PANTHER" id="PTHR39444:SF3">
    <property type="entry name" value="SITE-SPECIFIC DNA-METHYLTRANSFERASE (ADENINE-SPECIFIC)"/>
    <property type="match status" value="1"/>
</dbReference>
<dbReference type="SUPFAM" id="SSF49452">
    <property type="entry name" value="Starch-binding domain-like"/>
    <property type="match status" value="1"/>
</dbReference>
<dbReference type="PROSITE" id="PS50198">
    <property type="entry name" value="PPIC_PPIASE_2"/>
    <property type="match status" value="1"/>
</dbReference>